<dbReference type="Gene3D" id="3.40.50.1240">
    <property type="entry name" value="Phosphoglycerate mutase-like"/>
    <property type="match status" value="2"/>
</dbReference>
<proteinExistence type="predicted"/>
<dbReference type="AlphaFoldDB" id="A0ABD3A6Q7"/>
<feature type="binding site" evidence="2">
    <location>
        <position position="189"/>
    </location>
    <ligand>
        <name>substrate</name>
    </ligand>
</feature>
<keyword evidence="5" id="KW-1185">Reference proteome</keyword>
<evidence type="ECO:0000313" key="5">
    <source>
        <dbReference type="Proteomes" id="UP001630127"/>
    </source>
</evidence>
<evidence type="ECO:0008006" key="6">
    <source>
        <dbReference type="Google" id="ProtNLM"/>
    </source>
</evidence>
<dbReference type="PANTHER" id="PTHR47927">
    <property type="entry name" value="PUTATIVE-RELATED"/>
    <property type="match status" value="1"/>
</dbReference>
<sequence>MGSSQSTQIPSEEEEEEEEDDDDDDDDDGEEEANDNMHDVDNNQIMQLGDDGGTNLVKKVLEQEPEMLPCHASASPLSPQLSSLGTPRLGPSIKVWDPYNVLAPPPHFSRTDDALVVVPSSSDDDRILTEVYLICHGECHMNLRPDLIAGRCPEAALTPNGKRQARALAVFFKSQGVRFTAVYASPLDRARATALLICQELNFPEEQMQSLDALTEMSQGHWEGCHRSEIFTPETLRLMERFQPDFSAPSGESLRQVEFRMVQFLNGTILQLPEKFRSDFSPPDQSETQGFPHRSSHVYSNSVHERDGISFHPPHWDLLHRQRQGLPRKKSGKSRLQIVTTTGDHEADDEMSPRQPINQDLIRDINVRSTSSCVSSSIGVFTHSVPIKCLLTGVLGCGAVMSHKLCIEDSSVTVLQHSWKTGWQIKRLNDTAHLRLL</sequence>
<reference evidence="4 5" key="1">
    <citation type="submission" date="2024-11" db="EMBL/GenBank/DDBJ databases">
        <title>A near-complete genome assembly of Cinchona calisaya.</title>
        <authorList>
            <person name="Lian D.C."/>
            <person name="Zhao X.W."/>
            <person name="Wei L."/>
        </authorList>
    </citation>
    <scope>NUCLEOTIDE SEQUENCE [LARGE SCALE GENOMIC DNA]</scope>
    <source>
        <tissue evidence="4">Nenye</tissue>
    </source>
</reference>
<protein>
    <recommendedName>
        <fullName evidence="6">Fructose-2,6-bisphosphatase</fullName>
    </recommendedName>
</protein>
<feature type="active site" description="Tele-phosphohistidine intermediate" evidence="1">
    <location>
        <position position="136"/>
    </location>
</feature>
<dbReference type="InterPro" id="IPR017070">
    <property type="entry name" value="UCP036920_PGAM-like_plant"/>
</dbReference>
<accession>A0ABD3A6Q7</accession>
<dbReference type="EMBL" id="JBJUIK010000006">
    <property type="protein sequence ID" value="KAL3526215.1"/>
    <property type="molecule type" value="Genomic_DNA"/>
</dbReference>
<dbReference type="PANTHER" id="PTHR47927:SF2">
    <property type="entry name" value="PHOSPHOGLYCERATE MUTASE FAMILY PROTEIN"/>
    <property type="match status" value="1"/>
</dbReference>
<evidence type="ECO:0000256" key="2">
    <source>
        <dbReference type="PIRSR" id="PIRSR613078-2"/>
    </source>
</evidence>
<feature type="active site" description="Proton donor/acceptor" evidence="1">
    <location>
        <position position="216"/>
    </location>
</feature>
<evidence type="ECO:0000313" key="4">
    <source>
        <dbReference type="EMBL" id="KAL3526215.1"/>
    </source>
</evidence>
<organism evidence="4 5">
    <name type="scientific">Cinchona calisaya</name>
    <dbReference type="NCBI Taxonomy" id="153742"/>
    <lineage>
        <taxon>Eukaryota</taxon>
        <taxon>Viridiplantae</taxon>
        <taxon>Streptophyta</taxon>
        <taxon>Embryophyta</taxon>
        <taxon>Tracheophyta</taxon>
        <taxon>Spermatophyta</taxon>
        <taxon>Magnoliopsida</taxon>
        <taxon>eudicotyledons</taxon>
        <taxon>Gunneridae</taxon>
        <taxon>Pentapetalae</taxon>
        <taxon>asterids</taxon>
        <taxon>lamiids</taxon>
        <taxon>Gentianales</taxon>
        <taxon>Rubiaceae</taxon>
        <taxon>Cinchonoideae</taxon>
        <taxon>Cinchoneae</taxon>
        <taxon>Cinchona</taxon>
    </lineage>
</organism>
<dbReference type="InterPro" id="IPR029033">
    <property type="entry name" value="His_PPase_superfam"/>
</dbReference>
<evidence type="ECO:0000256" key="3">
    <source>
        <dbReference type="SAM" id="MobiDB-lite"/>
    </source>
</evidence>
<dbReference type="InterPro" id="IPR013078">
    <property type="entry name" value="His_Pase_superF_clade-1"/>
</dbReference>
<name>A0ABD3A6Q7_9GENT</name>
<comment type="caution">
    <text evidence="4">The sequence shown here is derived from an EMBL/GenBank/DDBJ whole genome shotgun (WGS) entry which is preliminary data.</text>
</comment>
<dbReference type="PIRSF" id="PIRSF036920">
    <property type="entry name" value="X4Y4"/>
    <property type="match status" value="1"/>
</dbReference>
<dbReference type="Pfam" id="PF00300">
    <property type="entry name" value="His_Phos_1"/>
    <property type="match status" value="1"/>
</dbReference>
<feature type="region of interest" description="Disordered" evidence="3">
    <location>
        <begin position="1"/>
        <end position="52"/>
    </location>
</feature>
<dbReference type="SMART" id="SM00855">
    <property type="entry name" value="PGAM"/>
    <property type="match status" value="1"/>
</dbReference>
<feature type="compositionally biased region" description="Polar residues" evidence="3">
    <location>
        <begin position="1"/>
        <end position="10"/>
    </location>
</feature>
<feature type="compositionally biased region" description="Acidic residues" evidence="3">
    <location>
        <begin position="11"/>
        <end position="34"/>
    </location>
</feature>
<dbReference type="Proteomes" id="UP001630127">
    <property type="component" value="Unassembled WGS sequence"/>
</dbReference>
<gene>
    <name evidence="4" type="ORF">ACH5RR_014587</name>
</gene>
<dbReference type="CDD" id="cd07067">
    <property type="entry name" value="HP_PGM_like"/>
    <property type="match status" value="1"/>
</dbReference>
<evidence type="ECO:0000256" key="1">
    <source>
        <dbReference type="PIRSR" id="PIRSR613078-1"/>
    </source>
</evidence>
<dbReference type="SUPFAM" id="SSF53254">
    <property type="entry name" value="Phosphoglycerate mutase-like"/>
    <property type="match status" value="1"/>
</dbReference>